<evidence type="ECO:0000313" key="3">
    <source>
        <dbReference type="EMBL" id="BAT59740.1"/>
    </source>
</evidence>
<evidence type="ECO:0000256" key="1">
    <source>
        <dbReference type="SAM" id="MobiDB-lite"/>
    </source>
</evidence>
<keyword evidence="4" id="KW-1185">Reference proteome</keyword>
<dbReference type="RefSeq" id="WP_096355356.1">
    <property type="nucleotide sequence ID" value="NZ_AP014946.1"/>
</dbReference>
<dbReference type="KEGG" id="vgo:GJW-30_1_02273"/>
<evidence type="ECO:0008006" key="5">
    <source>
        <dbReference type="Google" id="ProtNLM"/>
    </source>
</evidence>
<name>A0A0S3PV30_9BRAD</name>
<sequence length="84" mass="8734">MLKKISVAAIAALTIATASTAMAEEYLETTGARNAPAYSAPAYQQGVRAHSNTRLEQRGFLSSSSDQSAIENSARDKVTSGQGG</sequence>
<accession>A0A0S3PV30</accession>
<keyword evidence="2" id="KW-0732">Signal</keyword>
<gene>
    <name evidence="3" type="ORF">GJW-30_1_02273</name>
</gene>
<proteinExistence type="predicted"/>
<dbReference type="AlphaFoldDB" id="A0A0S3PV30"/>
<feature type="chain" id="PRO_5006615726" description="DUF4148 domain-containing protein" evidence="2">
    <location>
        <begin position="24"/>
        <end position="84"/>
    </location>
</feature>
<feature type="signal peptide" evidence="2">
    <location>
        <begin position="1"/>
        <end position="23"/>
    </location>
</feature>
<reference evidence="3 4" key="1">
    <citation type="submission" date="2015-08" db="EMBL/GenBank/DDBJ databases">
        <title>Investigation of the bacterial diversity of lava forest soil.</title>
        <authorList>
            <person name="Lee J.S."/>
        </authorList>
    </citation>
    <scope>NUCLEOTIDE SEQUENCE [LARGE SCALE GENOMIC DNA]</scope>
    <source>
        <strain evidence="3 4">GJW-30</strain>
    </source>
</reference>
<protein>
    <recommendedName>
        <fullName evidence="5">DUF4148 domain-containing protein</fullName>
    </recommendedName>
</protein>
<dbReference type="EMBL" id="AP014946">
    <property type="protein sequence ID" value="BAT59740.1"/>
    <property type="molecule type" value="Genomic_DNA"/>
</dbReference>
<evidence type="ECO:0000313" key="4">
    <source>
        <dbReference type="Proteomes" id="UP000236884"/>
    </source>
</evidence>
<feature type="compositionally biased region" description="Polar residues" evidence="1">
    <location>
        <begin position="59"/>
        <end position="71"/>
    </location>
</feature>
<evidence type="ECO:0000256" key="2">
    <source>
        <dbReference type="SAM" id="SignalP"/>
    </source>
</evidence>
<organism evidence="3 4">
    <name type="scientific">Variibacter gotjawalensis</name>
    <dbReference type="NCBI Taxonomy" id="1333996"/>
    <lineage>
        <taxon>Bacteria</taxon>
        <taxon>Pseudomonadati</taxon>
        <taxon>Pseudomonadota</taxon>
        <taxon>Alphaproteobacteria</taxon>
        <taxon>Hyphomicrobiales</taxon>
        <taxon>Nitrobacteraceae</taxon>
        <taxon>Variibacter</taxon>
    </lineage>
</organism>
<feature type="region of interest" description="Disordered" evidence="1">
    <location>
        <begin position="59"/>
        <end position="84"/>
    </location>
</feature>
<dbReference type="Proteomes" id="UP000236884">
    <property type="component" value="Chromosome"/>
</dbReference>